<evidence type="ECO:0000313" key="2">
    <source>
        <dbReference type="EMBL" id="KAK1605041.1"/>
    </source>
</evidence>
<evidence type="ECO:0000313" key="3">
    <source>
        <dbReference type="Proteomes" id="UP001231189"/>
    </source>
</evidence>
<sequence>MQDHATQALKHSGKKTSIMQDHAAEAKGTEAWSGIKIFAERSSLNEFTANFPSSMLGSFVKKKTSYAVLSTELIHEGTKNTGKHHIWPFRRRRMRRKSPPCMRIHAGNYGS</sequence>
<accession>A0AAD8QLI1</accession>
<evidence type="ECO:0000256" key="1">
    <source>
        <dbReference type="SAM" id="MobiDB-lite"/>
    </source>
</evidence>
<organism evidence="2 3">
    <name type="scientific">Lolium multiflorum</name>
    <name type="common">Italian ryegrass</name>
    <name type="synonym">Lolium perenne subsp. multiflorum</name>
    <dbReference type="NCBI Taxonomy" id="4521"/>
    <lineage>
        <taxon>Eukaryota</taxon>
        <taxon>Viridiplantae</taxon>
        <taxon>Streptophyta</taxon>
        <taxon>Embryophyta</taxon>
        <taxon>Tracheophyta</taxon>
        <taxon>Spermatophyta</taxon>
        <taxon>Magnoliopsida</taxon>
        <taxon>Liliopsida</taxon>
        <taxon>Poales</taxon>
        <taxon>Poaceae</taxon>
        <taxon>BOP clade</taxon>
        <taxon>Pooideae</taxon>
        <taxon>Poodae</taxon>
        <taxon>Poeae</taxon>
        <taxon>Poeae Chloroplast Group 2 (Poeae type)</taxon>
        <taxon>Loliodinae</taxon>
        <taxon>Loliinae</taxon>
        <taxon>Lolium</taxon>
    </lineage>
</organism>
<name>A0AAD8QLI1_LOLMU</name>
<proteinExistence type="predicted"/>
<dbReference type="AlphaFoldDB" id="A0AAD8QLI1"/>
<reference evidence="2" key="1">
    <citation type="submission" date="2023-07" db="EMBL/GenBank/DDBJ databases">
        <title>A chromosome-level genome assembly of Lolium multiflorum.</title>
        <authorList>
            <person name="Chen Y."/>
            <person name="Copetti D."/>
            <person name="Kolliker R."/>
            <person name="Studer B."/>
        </authorList>
    </citation>
    <scope>NUCLEOTIDE SEQUENCE</scope>
    <source>
        <strain evidence="2">02402/16</strain>
        <tissue evidence="2">Leaf</tissue>
    </source>
</reference>
<protein>
    <submittedName>
        <fullName evidence="2">Uncharacterized protein</fullName>
    </submittedName>
</protein>
<comment type="caution">
    <text evidence="2">The sequence shown here is derived from an EMBL/GenBank/DDBJ whole genome shotgun (WGS) entry which is preliminary data.</text>
</comment>
<dbReference type="Proteomes" id="UP001231189">
    <property type="component" value="Unassembled WGS sequence"/>
</dbReference>
<feature type="region of interest" description="Disordered" evidence="1">
    <location>
        <begin position="92"/>
        <end position="111"/>
    </location>
</feature>
<dbReference type="EMBL" id="JAUUTY010000007">
    <property type="protein sequence ID" value="KAK1605041.1"/>
    <property type="molecule type" value="Genomic_DNA"/>
</dbReference>
<gene>
    <name evidence="2" type="ORF">QYE76_028714</name>
</gene>
<keyword evidence="3" id="KW-1185">Reference proteome</keyword>